<name>A0A403T600_SALER</name>
<organism evidence="1">
    <name type="scientific">Salmonella enterica</name>
    <name type="common">Salmonella choleraesuis</name>
    <dbReference type="NCBI Taxonomy" id="28901"/>
    <lineage>
        <taxon>Bacteria</taxon>
        <taxon>Pseudomonadati</taxon>
        <taxon>Pseudomonadota</taxon>
        <taxon>Gammaproteobacteria</taxon>
        <taxon>Enterobacterales</taxon>
        <taxon>Enterobacteriaceae</taxon>
        <taxon>Salmonella</taxon>
    </lineage>
</organism>
<dbReference type="Proteomes" id="UP000839526">
    <property type="component" value="Unassembled WGS sequence"/>
</dbReference>
<dbReference type="AlphaFoldDB" id="A0A403T600"/>
<comment type="caution">
    <text evidence="1">The sequence shown here is derived from an EMBL/GenBank/DDBJ whole genome shotgun (WGS) entry which is preliminary data.</text>
</comment>
<sequence length="120" mass="13122">MVARSAGRCAAFDFGGFGPASSRDITPMCHAVRASSPNVMAHAVARHSGVSEDRRPRVGCILKARRTGLITTGDQRLLPVHRSILWEHHMGAGLRSHALLPSFAPNTSVFVWRKQIWVPT</sequence>
<protein>
    <submittedName>
        <fullName evidence="1">Uncharacterized protein</fullName>
    </submittedName>
</protein>
<evidence type="ECO:0000313" key="1">
    <source>
        <dbReference type="EMBL" id="MMS79201.1"/>
    </source>
</evidence>
<dbReference type="EMBL" id="RWAH01000032">
    <property type="protein sequence ID" value="MMS79201.1"/>
    <property type="molecule type" value="Genomic_DNA"/>
</dbReference>
<proteinExistence type="predicted"/>
<gene>
    <name evidence="1" type="ORF">D9O31_22445</name>
</gene>
<accession>A0A403T600</accession>
<reference evidence="1" key="1">
    <citation type="submission" date="2018-10" db="EMBL/GenBank/DDBJ databases">
        <authorList>
            <consortium name="PulseNet: The National Subtyping Network for Foodborne Disease Surveillance"/>
            <person name="Tarr C.L."/>
            <person name="Trees E."/>
            <person name="Katz L.S."/>
            <person name="Carleton-Romer H.A."/>
            <person name="Stroika S."/>
            <person name="Kucerova Z."/>
            <person name="Roache K.F."/>
            <person name="Sabol A.L."/>
            <person name="Besser J."/>
            <person name="Gerner-Smidt P."/>
        </authorList>
    </citation>
    <scope>NUCLEOTIDE SEQUENCE [LARGE SCALE GENOMIC DNA]</scope>
    <source>
        <strain evidence="1">PNUSAS052121</strain>
    </source>
</reference>